<name>A0ACD1FQX6_MYCFR</name>
<gene>
    <name evidence="1" type="ORF">K6L26_30450</name>
</gene>
<evidence type="ECO:0000313" key="1">
    <source>
        <dbReference type="EMBL" id="QZH69456.1"/>
    </source>
</evidence>
<evidence type="ECO:0000313" key="2">
    <source>
        <dbReference type="Proteomes" id="UP000825598"/>
    </source>
</evidence>
<organism evidence="1 2">
    <name type="scientific">Mycolicibacterium farcinogenes</name>
    <name type="common">Mycobacterium farcinogenes</name>
    <dbReference type="NCBI Taxonomy" id="1802"/>
    <lineage>
        <taxon>Bacteria</taxon>
        <taxon>Bacillati</taxon>
        <taxon>Actinomycetota</taxon>
        <taxon>Actinomycetes</taxon>
        <taxon>Mycobacteriales</taxon>
        <taxon>Mycobacteriaceae</taxon>
        <taxon>Mycolicibacterium</taxon>
    </lineage>
</organism>
<dbReference type="Proteomes" id="UP000825598">
    <property type="component" value="Plasmid unnamed1"/>
</dbReference>
<proteinExistence type="predicted"/>
<dbReference type="EMBL" id="CP081674">
    <property type="protein sequence ID" value="QZH69456.1"/>
    <property type="molecule type" value="Genomic_DNA"/>
</dbReference>
<geneLocation type="plasmid" evidence="1 2">
    <name>unnamed1</name>
</geneLocation>
<keyword evidence="1" id="KW-0614">Plasmid</keyword>
<accession>A0ACD1FQX6</accession>
<reference evidence="1" key="1">
    <citation type="submission" date="2021-07" db="EMBL/GenBank/DDBJ databases">
        <title>Complete Genome Sequences of Mycobacterium farcinogenes Isolated from Clinical Specimens from Patients in Thailand.</title>
        <authorList>
            <person name="Sodsai P."/>
        </authorList>
    </citation>
    <scope>NUCLEOTIDE SEQUENCE</scope>
    <source>
        <strain evidence="1">BKK/CU-MFGFA-001</strain>
    </source>
</reference>
<sequence>MTTAPRTDRLAYWWASNPKARRIATVITIVHTLALWSVVNAPAATASAGAAALGWTGIRDSYGVPIAAYFVSMVSTPEAALNNGQEISLLDPVSWMKWTAEVLQTGLTHSTAAWWITSTVGIYIFMVGTSLWLLRFALSTKWLVLIASIARPVYNAVTTVANQLYLGPITVTLCVVIGGLHILRGRAGRGWALIGTGALFTVLLLTVFADPIGELYSEHGLLAMGRETGFAIAQATRGHPYAPGQSLDAQQNALIGELITSGVRHPVQVVNFGMVIDDIGGCADAWSRAVMSANGAGPGPAWAMRGINQGGCGAPQALAHAQQLGGGDFVPALLFCCAGLGLSIFLWYVSITNFLVGLKATYFGTVVGPAFMVGMSGLADRAMAYAKHSAWQLLLHAVELAVYTAFLGIVMVWLGFALTTTTLGTGTISVMPRMLIVMLAAVVALVLFRFIEKQFHTDGIGTIGHTIRGAAGGLADRSRDHYNKARDGVDEARGMFGKARKRFGRQGGEDGDASEAAASESASSAPGFDTFKPRPNTRVSRKWVSERLLPRTAVQGAASGAGAAESAAAATGTRAAAGTATKVLAPEVALPAAAVGATVHAVRKHKENKQERKPASSSGPAPERPQASSGPDRRDPDRHHPTEGTSQPAGEHETFGSRQSAARRSRHDGDRSGARDVVPTGVEAPPIERHRTDESSANGAALELGTLRRPPGTNTPAKRKGDQK</sequence>
<keyword evidence="2" id="KW-1185">Reference proteome</keyword>
<protein>
    <submittedName>
        <fullName evidence="1">Uncharacterized protein</fullName>
    </submittedName>
</protein>